<dbReference type="Proteomes" id="UP000075809">
    <property type="component" value="Unassembled WGS sequence"/>
</dbReference>
<dbReference type="STRING" id="64791.A0A151XJH4"/>
<evidence type="ECO:0000313" key="2">
    <source>
        <dbReference type="Proteomes" id="UP000075809"/>
    </source>
</evidence>
<gene>
    <name evidence="1" type="ORF">ALC60_00395</name>
</gene>
<dbReference type="EMBL" id="KQ982068">
    <property type="protein sequence ID" value="KYQ60554.1"/>
    <property type="molecule type" value="Genomic_DNA"/>
</dbReference>
<reference evidence="1 2" key="1">
    <citation type="submission" date="2015-09" db="EMBL/GenBank/DDBJ databases">
        <title>Trachymyrmex zeteki WGS genome.</title>
        <authorList>
            <person name="Nygaard S."/>
            <person name="Hu H."/>
            <person name="Boomsma J."/>
            <person name="Zhang G."/>
        </authorList>
    </citation>
    <scope>NUCLEOTIDE SEQUENCE [LARGE SCALE GENOMIC DNA]</scope>
    <source>
        <strain evidence="1">Tzet28-1</strain>
        <tissue evidence="1">Whole body</tissue>
    </source>
</reference>
<protein>
    <recommendedName>
        <fullName evidence="3">Transposase Helix-turn-helix domain-containing protein</fullName>
    </recommendedName>
</protein>
<evidence type="ECO:0008006" key="3">
    <source>
        <dbReference type="Google" id="ProtNLM"/>
    </source>
</evidence>
<organism evidence="1 2">
    <name type="scientific">Mycetomoellerius zeteki</name>
    <dbReference type="NCBI Taxonomy" id="64791"/>
    <lineage>
        <taxon>Eukaryota</taxon>
        <taxon>Metazoa</taxon>
        <taxon>Ecdysozoa</taxon>
        <taxon>Arthropoda</taxon>
        <taxon>Hexapoda</taxon>
        <taxon>Insecta</taxon>
        <taxon>Pterygota</taxon>
        <taxon>Neoptera</taxon>
        <taxon>Endopterygota</taxon>
        <taxon>Hymenoptera</taxon>
        <taxon>Apocrita</taxon>
        <taxon>Aculeata</taxon>
        <taxon>Formicoidea</taxon>
        <taxon>Formicidae</taxon>
        <taxon>Myrmicinae</taxon>
        <taxon>Mycetomoellerius</taxon>
    </lineage>
</organism>
<keyword evidence="2" id="KW-1185">Reference proteome</keyword>
<accession>A0A151XJH4</accession>
<evidence type="ECO:0000313" key="1">
    <source>
        <dbReference type="EMBL" id="KYQ60554.1"/>
    </source>
</evidence>
<proteinExistence type="predicted"/>
<name>A0A151XJH4_9HYME</name>
<dbReference type="AlphaFoldDB" id="A0A151XJH4"/>
<sequence length="124" mass="14402">MPLIEKQDTVMREAISPRNRLCIILRYLTTGNSFQNLAYSVRIAPNTLSKLIPETLKAIIEVLGNKVITIVHQFQWRNLTVEKKIFNYRLSRACRMSENGFGIMVNIFHILLNVISLSQWKKLN</sequence>